<reference evidence="1" key="1">
    <citation type="submission" date="2023-03" db="EMBL/GenBank/DDBJ databases">
        <authorList>
            <person name="Steffen K."/>
            <person name="Cardenas P."/>
        </authorList>
    </citation>
    <scope>NUCLEOTIDE SEQUENCE</scope>
</reference>
<dbReference type="Proteomes" id="UP001174909">
    <property type="component" value="Unassembled WGS sequence"/>
</dbReference>
<evidence type="ECO:0000313" key="1">
    <source>
        <dbReference type="EMBL" id="CAI8028262.1"/>
    </source>
</evidence>
<comment type="caution">
    <text evidence="1">The sequence shown here is derived from an EMBL/GenBank/DDBJ whole genome shotgun (WGS) entry which is preliminary data.</text>
</comment>
<sequence>MNYFSIMMSNVNVSTCSKHLVVIVYVNCGDLESEGCTLPCERCSVSCLKLLIYHRFSFPCVC</sequence>
<name>A0AA35SG37_GEOBA</name>
<dbReference type="EMBL" id="CASHTH010002321">
    <property type="protein sequence ID" value="CAI8028262.1"/>
    <property type="molecule type" value="Genomic_DNA"/>
</dbReference>
<evidence type="ECO:0000313" key="2">
    <source>
        <dbReference type="Proteomes" id="UP001174909"/>
    </source>
</evidence>
<protein>
    <submittedName>
        <fullName evidence="1">Uncharacterized protein</fullName>
    </submittedName>
</protein>
<dbReference type="AlphaFoldDB" id="A0AA35SG37"/>
<accession>A0AA35SG37</accession>
<keyword evidence="2" id="KW-1185">Reference proteome</keyword>
<organism evidence="1 2">
    <name type="scientific">Geodia barretti</name>
    <name type="common">Barrett's horny sponge</name>
    <dbReference type="NCBI Taxonomy" id="519541"/>
    <lineage>
        <taxon>Eukaryota</taxon>
        <taxon>Metazoa</taxon>
        <taxon>Porifera</taxon>
        <taxon>Demospongiae</taxon>
        <taxon>Heteroscleromorpha</taxon>
        <taxon>Tetractinellida</taxon>
        <taxon>Astrophorina</taxon>
        <taxon>Geodiidae</taxon>
        <taxon>Geodia</taxon>
    </lineage>
</organism>
<proteinExistence type="predicted"/>
<gene>
    <name evidence="1" type="ORF">GBAR_LOCUS16134</name>
</gene>